<dbReference type="Proteomes" id="UP000593562">
    <property type="component" value="Unassembled WGS sequence"/>
</dbReference>
<evidence type="ECO:0000313" key="2">
    <source>
        <dbReference type="EMBL" id="KAF5749730.1"/>
    </source>
</evidence>
<proteinExistence type="predicted"/>
<dbReference type="EMBL" id="JAAARO010000003">
    <property type="protein sequence ID" value="KAF5749730.1"/>
    <property type="molecule type" value="Genomic_DNA"/>
</dbReference>
<dbReference type="PANTHER" id="PTHR37604">
    <property type="entry name" value="TRANSCRIPTION INITIATION FACTOR TFIID SUBUNIT"/>
    <property type="match status" value="1"/>
</dbReference>
<keyword evidence="2" id="KW-0396">Initiation factor</keyword>
<evidence type="ECO:0000313" key="3">
    <source>
        <dbReference type="Proteomes" id="UP000593562"/>
    </source>
</evidence>
<dbReference type="OrthoDB" id="1906016at2759"/>
<sequence>MALLGDDGRGYELALRLESLGVWRTWLGDSLYASFVNFLSSPSSWESFMRADEPKSRPQILLQLRARALLFDKASASLFRQSNSSSSSSLTVSKLNPNYLQLHADDIYYTLEDADQRRDGGVVSNTGPSKNQSKSVIGGGVRFGESEVGNISQRFRNEELPETWYSQFIEKHRVSRLGRISFGDRESDKRTPEGMSNYLQLLQRHKRSRVAFSEDQYGGFGVQDPSPAFDGANDDVLFFPETMFPLNCVPDTALPVVTRELDDRKVELHGVLDTLPQVMTRSPVMIERLGIRPEYLSMEQRGSLHRGKNGSEVNKKSLGPEQASQMSKKVVVSMLTGLGFEGGAEVPVEVLSQLLSCHICKLGRSLKVLADSYRQQYSALELIKMFLQTAGYSNLGALAEIVKDGSRNSMQQSQHGLQSQIPLQHENPLQLPPQIQRQMHGQMRQMVHPQSLALQQQQLERMRRRQPPTPRPALDTDKERPPLVQVKIENTELPIDGTIFNPMHPRYQQMQQLRQQQIAAMSNFQAQPSNQIRQMASLQIPQMQTQNLGTVRARPVKVEGFQELMGGDAALKHDSDGSKLTSPSNK</sequence>
<dbReference type="GO" id="GO:0003743">
    <property type="term" value="F:translation initiation factor activity"/>
    <property type="evidence" value="ECO:0007669"/>
    <property type="project" value="UniProtKB-KW"/>
</dbReference>
<feature type="region of interest" description="Disordered" evidence="1">
    <location>
        <begin position="566"/>
        <end position="586"/>
    </location>
</feature>
<keyword evidence="2" id="KW-0648">Protein biosynthesis</keyword>
<dbReference type="PANTHER" id="PTHR37604:SF1">
    <property type="entry name" value="TRANSCRIPTION INITIATION FACTOR TFIID SUBUNIT"/>
    <property type="match status" value="1"/>
</dbReference>
<dbReference type="InParanoid" id="A0A7J7DTP7"/>
<dbReference type="FunCoup" id="A0A7J7DTP7">
    <property type="interactions" value="2980"/>
</dbReference>
<reference evidence="2 3" key="1">
    <citation type="journal article" date="2020" name="Nat. Commun.">
        <title>Genome of Tripterygium wilfordii and identification of cytochrome P450 involved in triptolide biosynthesis.</title>
        <authorList>
            <person name="Tu L."/>
            <person name="Su P."/>
            <person name="Zhang Z."/>
            <person name="Gao L."/>
            <person name="Wang J."/>
            <person name="Hu T."/>
            <person name="Zhou J."/>
            <person name="Zhang Y."/>
            <person name="Zhao Y."/>
            <person name="Liu Y."/>
            <person name="Song Y."/>
            <person name="Tong Y."/>
            <person name="Lu Y."/>
            <person name="Yang J."/>
            <person name="Xu C."/>
            <person name="Jia M."/>
            <person name="Peters R.J."/>
            <person name="Huang L."/>
            <person name="Gao W."/>
        </authorList>
    </citation>
    <scope>NUCLEOTIDE SEQUENCE [LARGE SCALE GENOMIC DNA]</scope>
    <source>
        <strain evidence="3">cv. XIE 37</strain>
        <tissue evidence="2">Leaf</tissue>
    </source>
</reference>
<dbReference type="AlphaFoldDB" id="A0A7J7DTP7"/>
<protein>
    <submittedName>
        <fullName evidence="2">Transcription initiation factor TFIID subunit 8 putative isoform 1</fullName>
    </submittedName>
</protein>
<accession>A0A7J7DTP7</accession>
<dbReference type="GO" id="GO:0046982">
    <property type="term" value="F:protein heterodimerization activity"/>
    <property type="evidence" value="ECO:0007669"/>
    <property type="project" value="InterPro"/>
</dbReference>
<organism evidence="2 3">
    <name type="scientific">Tripterygium wilfordii</name>
    <name type="common">Thunder God vine</name>
    <dbReference type="NCBI Taxonomy" id="458696"/>
    <lineage>
        <taxon>Eukaryota</taxon>
        <taxon>Viridiplantae</taxon>
        <taxon>Streptophyta</taxon>
        <taxon>Embryophyta</taxon>
        <taxon>Tracheophyta</taxon>
        <taxon>Spermatophyta</taxon>
        <taxon>Magnoliopsida</taxon>
        <taxon>eudicotyledons</taxon>
        <taxon>Gunneridae</taxon>
        <taxon>Pentapetalae</taxon>
        <taxon>rosids</taxon>
        <taxon>fabids</taxon>
        <taxon>Celastrales</taxon>
        <taxon>Celastraceae</taxon>
        <taxon>Tripterygium</taxon>
    </lineage>
</organism>
<name>A0A7J7DTP7_TRIWF</name>
<feature type="region of interest" description="Disordered" evidence="1">
    <location>
        <begin position="300"/>
        <end position="324"/>
    </location>
</feature>
<dbReference type="InterPro" id="IPR009072">
    <property type="entry name" value="Histone-fold"/>
</dbReference>
<dbReference type="Gene3D" id="1.10.20.10">
    <property type="entry name" value="Histone, subunit A"/>
    <property type="match status" value="1"/>
</dbReference>
<keyword evidence="3" id="KW-1185">Reference proteome</keyword>
<feature type="region of interest" description="Disordered" evidence="1">
    <location>
        <begin position="451"/>
        <end position="480"/>
    </location>
</feature>
<gene>
    <name evidence="2" type="ORF">HS088_TW03G00055</name>
</gene>
<evidence type="ECO:0000256" key="1">
    <source>
        <dbReference type="SAM" id="MobiDB-lite"/>
    </source>
</evidence>
<comment type="caution">
    <text evidence="2">The sequence shown here is derived from an EMBL/GenBank/DDBJ whole genome shotgun (WGS) entry which is preliminary data.</text>
</comment>